<evidence type="ECO:0000256" key="3">
    <source>
        <dbReference type="ARBA" id="ARBA00022553"/>
    </source>
</evidence>
<comment type="catalytic activity">
    <reaction evidence="1">
        <text>ATP + protein L-histidine = ADP + protein N-phospho-L-histidine.</text>
        <dbReference type="EC" id="2.7.13.3"/>
    </reaction>
</comment>
<evidence type="ECO:0000313" key="8">
    <source>
        <dbReference type="EMBL" id="ASJ73998.1"/>
    </source>
</evidence>
<dbReference type="AlphaFoldDB" id="A0A2Z2NWA8"/>
<name>A0A2Z2NWA8_9GAMM</name>
<dbReference type="Proteomes" id="UP000250079">
    <property type="component" value="Chromosome"/>
</dbReference>
<feature type="domain" description="Histidine kinase" evidence="7">
    <location>
        <begin position="173"/>
        <end position="387"/>
    </location>
</feature>
<evidence type="ECO:0000256" key="1">
    <source>
        <dbReference type="ARBA" id="ARBA00000085"/>
    </source>
</evidence>
<evidence type="ECO:0000256" key="2">
    <source>
        <dbReference type="ARBA" id="ARBA00012438"/>
    </source>
</evidence>
<dbReference type="KEGG" id="gai:IMCC3135_19595"/>
<dbReference type="SMART" id="SM00387">
    <property type="entry name" value="HATPase_c"/>
    <property type="match status" value="1"/>
</dbReference>
<evidence type="ECO:0000256" key="6">
    <source>
        <dbReference type="ARBA" id="ARBA00023012"/>
    </source>
</evidence>
<dbReference type="PANTHER" id="PTHR43711">
    <property type="entry name" value="TWO-COMPONENT HISTIDINE KINASE"/>
    <property type="match status" value="1"/>
</dbReference>
<gene>
    <name evidence="8" type="primary">srrB</name>
    <name evidence="8" type="ORF">IMCC3135_19595</name>
</gene>
<dbReference type="InterPro" id="IPR036890">
    <property type="entry name" value="HATPase_C_sf"/>
</dbReference>
<dbReference type="PROSITE" id="PS50109">
    <property type="entry name" value="HIS_KIN"/>
    <property type="match status" value="1"/>
</dbReference>
<dbReference type="InterPro" id="IPR005467">
    <property type="entry name" value="His_kinase_dom"/>
</dbReference>
<reference evidence="8 9" key="1">
    <citation type="submission" date="2016-12" db="EMBL/GenBank/DDBJ databases">
        <authorList>
            <person name="Song W.-J."/>
            <person name="Kurnit D.M."/>
        </authorList>
    </citation>
    <scope>NUCLEOTIDE SEQUENCE [LARGE SCALE GENOMIC DNA]</scope>
    <source>
        <strain evidence="8 9">IMCC3135</strain>
    </source>
</reference>
<dbReference type="InterPro" id="IPR003594">
    <property type="entry name" value="HATPase_dom"/>
</dbReference>
<dbReference type="EMBL" id="CP018632">
    <property type="protein sequence ID" value="ASJ73998.1"/>
    <property type="molecule type" value="Genomic_DNA"/>
</dbReference>
<protein>
    <recommendedName>
        <fullName evidence="2">histidine kinase</fullName>
        <ecNumber evidence="2">2.7.13.3</ecNumber>
    </recommendedName>
</protein>
<keyword evidence="9" id="KW-1185">Reference proteome</keyword>
<keyword evidence="3" id="KW-0597">Phosphoprotein</keyword>
<dbReference type="Gene3D" id="3.30.565.10">
    <property type="entry name" value="Histidine kinase-like ATPase, C-terminal domain"/>
    <property type="match status" value="1"/>
</dbReference>
<dbReference type="InterPro" id="IPR036097">
    <property type="entry name" value="HisK_dim/P_sf"/>
</dbReference>
<dbReference type="Pfam" id="PF02518">
    <property type="entry name" value="HATPase_c"/>
    <property type="match status" value="1"/>
</dbReference>
<dbReference type="InterPro" id="IPR004358">
    <property type="entry name" value="Sig_transdc_His_kin-like_C"/>
</dbReference>
<evidence type="ECO:0000313" key="9">
    <source>
        <dbReference type="Proteomes" id="UP000250079"/>
    </source>
</evidence>
<organism evidence="8 9">
    <name type="scientific">Granulosicoccus antarcticus IMCC3135</name>
    <dbReference type="NCBI Taxonomy" id="1192854"/>
    <lineage>
        <taxon>Bacteria</taxon>
        <taxon>Pseudomonadati</taxon>
        <taxon>Pseudomonadota</taxon>
        <taxon>Gammaproteobacteria</taxon>
        <taxon>Chromatiales</taxon>
        <taxon>Granulosicoccaceae</taxon>
        <taxon>Granulosicoccus</taxon>
    </lineage>
</organism>
<keyword evidence="4 8" id="KW-0808">Transferase</keyword>
<dbReference type="InterPro" id="IPR050736">
    <property type="entry name" value="Sensor_HK_Regulatory"/>
</dbReference>
<dbReference type="GO" id="GO:0000155">
    <property type="term" value="F:phosphorelay sensor kinase activity"/>
    <property type="evidence" value="ECO:0007669"/>
    <property type="project" value="InterPro"/>
</dbReference>
<dbReference type="OrthoDB" id="9804645at2"/>
<sequence>MVAYSHNREGLPESGRSGINHCEIGAREVTENSCLNVYQMVEGFSQAALLVDHKHLVLTCNPALNKLLPELTRNAEFKLQALLHESPLALPLPYTANDDIDAVFANGKTIERQVSFKHSSGSTCQQRIQYFASRVAQEKVLGVLIVFTDITHAQEQERRVYEANEELTQLQHHLSHDLSAPITSIGGLLQMITGDFEDGEFDEIPELLQESESQIVRLKGLISDLMSLAQSGVNEPTITTFDVRELVQDISDLLSGHSRTLELSITVDCSVDTLTSDRVRVKQILTNLISNARKFQNPDEVAPEIVVLLKENEQGTELIVQDNGIGICESRKDSLFDLFVRGDAAGQPGHGLGLYIVRKHVAKLGGSVEISRCSKPTEFTICLPHTTSSL</sequence>
<accession>A0A2Z2NWA8</accession>
<dbReference type="PRINTS" id="PR00344">
    <property type="entry name" value="BCTRLSENSOR"/>
</dbReference>
<dbReference type="Gene3D" id="1.10.287.130">
    <property type="match status" value="1"/>
</dbReference>
<keyword evidence="6" id="KW-0902">Two-component regulatory system</keyword>
<dbReference type="InterPro" id="IPR003661">
    <property type="entry name" value="HisK_dim/P_dom"/>
</dbReference>
<dbReference type="PANTHER" id="PTHR43711:SF1">
    <property type="entry name" value="HISTIDINE KINASE 1"/>
    <property type="match status" value="1"/>
</dbReference>
<dbReference type="SUPFAM" id="SSF47384">
    <property type="entry name" value="Homodimeric domain of signal transducing histidine kinase"/>
    <property type="match status" value="1"/>
</dbReference>
<proteinExistence type="predicted"/>
<evidence type="ECO:0000259" key="7">
    <source>
        <dbReference type="PROSITE" id="PS50109"/>
    </source>
</evidence>
<dbReference type="Pfam" id="PF00512">
    <property type="entry name" value="HisKA"/>
    <property type="match status" value="1"/>
</dbReference>
<keyword evidence="5" id="KW-0418">Kinase</keyword>
<dbReference type="EC" id="2.7.13.3" evidence="2"/>
<dbReference type="SUPFAM" id="SSF55874">
    <property type="entry name" value="ATPase domain of HSP90 chaperone/DNA topoisomerase II/histidine kinase"/>
    <property type="match status" value="1"/>
</dbReference>
<evidence type="ECO:0000256" key="4">
    <source>
        <dbReference type="ARBA" id="ARBA00022679"/>
    </source>
</evidence>
<dbReference type="Gene3D" id="3.30.450.20">
    <property type="entry name" value="PAS domain"/>
    <property type="match status" value="1"/>
</dbReference>
<dbReference type="CDD" id="cd00082">
    <property type="entry name" value="HisKA"/>
    <property type="match status" value="1"/>
</dbReference>
<evidence type="ECO:0000256" key="5">
    <source>
        <dbReference type="ARBA" id="ARBA00022777"/>
    </source>
</evidence>
<dbReference type="SMART" id="SM00388">
    <property type="entry name" value="HisKA"/>
    <property type="match status" value="1"/>
</dbReference>